<evidence type="ECO:0000313" key="4">
    <source>
        <dbReference type="EMBL" id="KAH0575717.1"/>
    </source>
</evidence>
<feature type="transmembrane region" description="Helical" evidence="1">
    <location>
        <begin position="310"/>
        <end position="330"/>
    </location>
</feature>
<feature type="non-terminal residue" evidence="3">
    <location>
        <position position="1"/>
    </location>
</feature>
<sequence>MLVGVLLISIGCRLLFSFSSQNFPDKQFQDQNSLSIQYLLQNNLSLIQGIQHQYRKFFASHQILQFLWYSLLESLISLTLYLQLIKLSKFIPPNRYNFFQILTVLVVCMTTSNNLFIYYVPNIISHFEILNFMLYIDALVHQNVFLSNILFFLLSTSNQQFLSLVFPQSIICYQWVFQHPLKRQMVFTRIFLTLMTIVSISFIEYLFYQQNDFSNMFQHIYPNILLLLQDSEQQQCILQPNTYVLLRSVIQIIKFGYKNLYLPFPVVVKQYYSNHYNFVFWQCITFILFQIPILVILVKNKDVYNKEQQQTLTPLFYVVISLLSFYFSFYEANQSILLLIFYVFVILYFHQKINISLNYSQIKINKKPLIKIKPHSNRKKLCIKTENDHIKSPSSLFLSEFDDIYSQCKQYEVVQAVNKQQLNKLNNLVQHSYKQYDELTFEQDSNKMGKYCQQMKLRLKNYIDTISIQSIGLCLQLSCLVATFQITYDLLNNSTTIFIKFGMEIVWKTLLIQSDQLFTKLVFNHKIILIQMTEELLAQYFIKDYHNLVGYTLQSINFGVLLFIYMCCLLTLVSRSKKD</sequence>
<dbReference type="VEuPathDB" id="GiardiaDB:SS50377_23357"/>
<gene>
    <name evidence="4" type="ORF">SS50377_23357</name>
    <name evidence="3" type="ORF">SS50377_jh003</name>
</gene>
<keyword evidence="1" id="KW-0472">Membrane</keyword>
<dbReference type="KEGG" id="ssao:94297380"/>
<feature type="transmembrane region" description="Helical" evidence="1">
    <location>
        <begin position="66"/>
        <end position="84"/>
    </location>
</feature>
<evidence type="ECO:0000256" key="2">
    <source>
        <dbReference type="SAM" id="SignalP"/>
    </source>
</evidence>
<feature type="transmembrane region" description="Helical" evidence="1">
    <location>
        <begin position="551"/>
        <end position="573"/>
    </location>
</feature>
<dbReference type="AlphaFoldDB" id="V6LSL3"/>
<feature type="transmembrane region" description="Helical" evidence="1">
    <location>
        <begin position="96"/>
        <end position="120"/>
    </location>
</feature>
<dbReference type="Proteomes" id="UP000018208">
    <property type="component" value="Unassembled WGS sequence"/>
</dbReference>
<dbReference type="EMBL" id="AUWU02000003">
    <property type="protein sequence ID" value="KAH0575717.1"/>
    <property type="molecule type" value="Genomic_DNA"/>
</dbReference>
<evidence type="ECO:0000313" key="5">
    <source>
        <dbReference type="Proteomes" id="UP000018208"/>
    </source>
</evidence>
<keyword evidence="1" id="KW-1133">Transmembrane helix</keyword>
<keyword evidence="2" id="KW-0732">Signal</keyword>
<evidence type="ECO:0000313" key="3">
    <source>
        <dbReference type="EMBL" id="EST47228.1"/>
    </source>
</evidence>
<organism evidence="3">
    <name type="scientific">Spironucleus salmonicida</name>
    <dbReference type="NCBI Taxonomy" id="348837"/>
    <lineage>
        <taxon>Eukaryota</taxon>
        <taxon>Metamonada</taxon>
        <taxon>Diplomonadida</taxon>
        <taxon>Hexamitidae</taxon>
        <taxon>Hexamitinae</taxon>
        <taxon>Spironucleus</taxon>
    </lineage>
</organism>
<keyword evidence="1 3" id="KW-0812">Transmembrane</keyword>
<keyword evidence="5" id="KW-1185">Reference proteome</keyword>
<feature type="transmembrane region" description="Helical" evidence="1">
    <location>
        <begin position="336"/>
        <end position="357"/>
    </location>
</feature>
<proteinExistence type="predicted"/>
<reference evidence="3 4" key="1">
    <citation type="journal article" date="2014" name="PLoS Genet.">
        <title>The Genome of Spironucleus salmonicida Highlights a Fish Pathogen Adapted to Fluctuating Environments.</title>
        <authorList>
            <person name="Xu F."/>
            <person name="Jerlstrom-Hultqvist J."/>
            <person name="Einarsson E."/>
            <person name="Astvaldsson A."/>
            <person name="Svard S.G."/>
            <person name="Andersson J.O."/>
        </authorList>
    </citation>
    <scope>NUCLEOTIDE SEQUENCE</scope>
    <source>
        <strain evidence="4">ATCC 50377</strain>
    </source>
</reference>
<dbReference type="RefSeq" id="XP_067766490.1">
    <property type="nucleotide sequence ID" value="XM_067907222.1"/>
</dbReference>
<protein>
    <submittedName>
        <fullName evidence="3">Transmembrane domain-containing protein</fullName>
    </submittedName>
</protein>
<name>V6LSL3_9EUKA</name>
<feature type="chain" id="PRO_5004750937" evidence="2">
    <location>
        <begin position="18"/>
        <end position="579"/>
    </location>
</feature>
<feature type="transmembrane region" description="Helical" evidence="1">
    <location>
        <begin position="466"/>
        <end position="488"/>
    </location>
</feature>
<accession>V6LSL3</accession>
<reference evidence="4" key="2">
    <citation type="submission" date="2020-12" db="EMBL/GenBank/DDBJ databases">
        <title>New Spironucleus salmonicida genome in near-complete chromosomes.</title>
        <authorList>
            <person name="Xu F."/>
            <person name="Kurt Z."/>
            <person name="Jimenez-Gonzalez A."/>
            <person name="Astvaldsson A."/>
            <person name="Andersson J.O."/>
            <person name="Svard S.G."/>
        </authorList>
    </citation>
    <scope>NUCLEOTIDE SEQUENCE</scope>
    <source>
        <strain evidence="4">ATCC 50377</strain>
    </source>
</reference>
<feature type="transmembrane region" description="Helical" evidence="1">
    <location>
        <begin position="186"/>
        <end position="208"/>
    </location>
</feature>
<feature type="signal peptide" evidence="2">
    <location>
        <begin position="1"/>
        <end position="17"/>
    </location>
</feature>
<dbReference type="EMBL" id="KI546046">
    <property type="protein sequence ID" value="EST47228.1"/>
    <property type="molecule type" value="Genomic_DNA"/>
</dbReference>
<evidence type="ECO:0000256" key="1">
    <source>
        <dbReference type="SAM" id="Phobius"/>
    </source>
</evidence>
<feature type="transmembrane region" description="Helical" evidence="1">
    <location>
        <begin position="278"/>
        <end position="298"/>
    </location>
</feature>
<dbReference type="GeneID" id="94297380"/>